<keyword evidence="1" id="KW-1133">Transmembrane helix</keyword>
<evidence type="ECO:0008006" key="4">
    <source>
        <dbReference type="Google" id="ProtNLM"/>
    </source>
</evidence>
<evidence type="ECO:0000313" key="3">
    <source>
        <dbReference type="Proteomes" id="UP000285970"/>
    </source>
</evidence>
<name>A0A3S3P5F4_9MICO</name>
<organism evidence="2 3">
    <name type="scientific">Microbacterium enclense</name>
    <dbReference type="NCBI Taxonomy" id="993073"/>
    <lineage>
        <taxon>Bacteria</taxon>
        <taxon>Bacillati</taxon>
        <taxon>Actinomycetota</taxon>
        <taxon>Actinomycetes</taxon>
        <taxon>Micrococcales</taxon>
        <taxon>Microbacteriaceae</taxon>
        <taxon>Microbacterium</taxon>
    </lineage>
</organism>
<gene>
    <name evidence="2" type="ORF">D8Y23_06785</name>
</gene>
<feature type="transmembrane region" description="Helical" evidence="1">
    <location>
        <begin position="346"/>
        <end position="367"/>
    </location>
</feature>
<feature type="transmembrane region" description="Helical" evidence="1">
    <location>
        <begin position="75"/>
        <end position="98"/>
    </location>
</feature>
<dbReference type="OrthoDB" id="5054050at2"/>
<feature type="transmembrane region" description="Helical" evidence="1">
    <location>
        <begin position="36"/>
        <end position="63"/>
    </location>
</feature>
<reference evidence="2 3" key="1">
    <citation type="journal article" date="2018" name="Front. Microbiol.">
        <title>Novel Insights Into Bacterial Dimethylsulfoniopropionate Catabolism in the East China Sea.</title>
        <authorList>
            <person name="Liu J."/>
            <person name="Liu J."/>
            <person name="Zhang S.H."/>
            <person name="Liang J."/>
            <person name="Lin H."/>
            <person name="Song D."/>
            <person name="Yang G.P."/>
            <person name="Todd J.D."/>
            <person name="Zhang X.H."/>
        </authorList>
    </citation>
    <scope>NUCLEOTIDE SEQUENCE [LARGE SCALE GENOMIC DNA]</scope>
    <source>
        <strain evidence="2 3">ZYFD042</strain>
    </source>
</reference>
<comment type="caution">
    <text evidence="2">The sequence shown here is derived from an EMBL/GenBank/DDBJ whole genome shotgun (WGS) entry which is preliminary data.</text>
</comment>
<keyword evidence="1" id="KW-0812">Transmembrane</keyword>
<keyword evidence="1" id="KW-0472">Membrane</keyword>
<evidence type="ECO:0000256" key="1">
    <source>
        <dbReference type="SAM" id="Phobius"/>
    </source>
</evidence>
<dbReference type="Proteomes" id="UP000285970">
    <property type="component" value="Unassembled WGS sequence"/>
</dbReference>
<sequence>MSGIALDTSALTEPVSRADVRAFTAKLRREGKLTSIVVTAVGIVVIGGILLVAAVLMASVVSFGLLADNGRPSPIGIGFLLFFVAVIALVAYTLVVLFRGRATRRYRLAHFAAANGLTWIPAVSSPDLPGMIFALGRDREATDVVRGSLGRPLAVANYSYKTGSGKNEQTHKWAYVELRLDTPLPHIVLDAVGNNGLFGMSNLPTTFGRDQRLSLEGDFDRYFALYCPRGYERDALYLFTPDVMARFIDNAAAVDVEIVDDRLYLYARRELSTTDPAVWEWIAQTVDAIDDKLGQWARWRDERLAAEAAGAAAPPVSASGSASPVPLLTPPPVGVAREGRRLRRGFSWITAVFIVLGVGWWLLTIVFDVIGR</sequence>
<evidence type="ECO:0000313" key="2">
    <source>
        <dbReference type="EMBL" id="RWR19949.1"/>
    </source>
</evidence>
<dbReference type="RefSeq" id="WP_128217401.1">
    <property type="nucleotide sequence ID" value="NZ_RBZY01000019.1"/>
</dbReference>
<dbReference type="AlphaFoldDB" id="A0A3S3P5F4"/>
<protein>
    <recommendedName>
        <fullName evidence="4">DUF3137 domain-containing protein</fullName>
    </recommendedName>
</protein>
<proteinExistence type="predicted"/>
<accession>A0A3S3P5F4</accession>
<dbReference type="EMBL" id="RBZY01000019">
    <property type="protein sequence ID" value="RWR19949.1"/>
    <property type="molecule type" value="Genomic_DNA"/>
</dbReference>